<accession>A0A7S7RQP8</accession>
<dbReference type="AlphaFoldDB" id="A0A7S7RQP8"/>
<keyword evidence="5" id="KW-0998">Cell outer membrane</keyword>
<dbReference type="InterPro" id="IPR039910">
    <property type="entry name" value="D15-like"/>
</dbReference>
<dbReference type="InterPro" id="IPR000184">
    <property type="entry name" value="Bac_surfAg_D15"/>
</dbReference>
<evidence type="ECO:0000256" key="5">
    <source>
        <dbReference type="ARBA" id="ARBA00023237"/>
    </source>
</evidence>
<dbReference type="PANTHER" id="PTHR12815">
    <property type="entry name" value="SORTING AND ASSEMBLY MACHINERY SAMM50 PROTEIN FAMILY MEMBER"/>
    <property type="match status" value="1"/>
</dbReference>
<dbReference type="PANTHER" id="PTHR12815:SF47">
    <property type="entry name" value="TRANSLOCATION AND ASSEMBLY MODULE SUBUNIT TAMA"/>
    <property type="match status" value="1"/>
</dbReference>
<feature type="domain" description="POTRA" evidence="8">
    <location>
        <begin position="178"/>
        <end position="248"/>
    </location>
</feature>
<evidence type="ECO:0000256" key="1">
    <source>
        <dbReference type="ARBA" id="ARBA00004370"/>
    </source>
</evidence>
<dbReference type="Gene3D" id="2.40.160.50">
    <property type="entry name" value="membrane protein fhac: a member of the omp85/tpsb transporter family"/>
    <property type="match status" value="1"/>
</dbReference>
<organism evidence="9 10">
    <name type="scientific">Candidatus Sulfurimonas marisnigri</name>
    <dbReference type="NCBI Taxonomy" id="2740405"/>
    <lineage>
        <taxon>Bacteria</taxon>
        <taxon>Pseudomonadati</taxon>
        <taxon>Campylobacterota</taxon>
        <taxon>Epsilonproteobacteria</taxon>
        <taxon>Campylobacterales</taxon>
        <taxon>Sulfurimonadaceae</taxon>
        <taxon>Sulfurimonas</taxon>
    </lineage>
</organism>
<dbReference type="InterPro" id="IPR010827">
    <property type="entry name" value="BamA/TamA_POTRA"/>
</dbReference>
<keyword evidence="3 6" id="KW-0732">Signal</keyword>
<proteinExistence type="predicted"/>
<dbReference type="Gene3D" id="3.10.20.310">
    <property type="entry name" value="membrane protein fhac"/>
    <property type="match status" value="3"/>
</dbReference>
<evidence type="ECO:0000259" key="7">
    <source>
        <dbReference type="Pfam" id="PF01103"/>
    </source>
</evidence>
<evidence type="ECO:0000313" key="10">
    <source>
        <dbReference type="Proteomes" id="UP000593836"/>
    </source>
</evidence>
<dbReference type="Pfam" id="PF01103">
    <property type="entry name" value="Omp85"/>
    <property type="match status" value="1"/>
</dbReference>
<evidence type="ECO:0000259" key="8">
    <source>
        <dbReference type="Pfam" id="PF07244"/>
    </source>
</evidence>
<name>A0A7S7RQP8_9BACT</name>
<gene>
    <name evidence="9" type="ORF">HUE87_00920</name>
</gene>
<dbReference type="RefSeq" id="WP_194366883.1">
    <property type="nucleotide sequence ID" value="NZ_CP054493.1"/>
</dbReference>
<keyword evidence="10" id="KW-1185">Reference proteome</keyword>
<keyword evidence="2" id="KW-0812">Transmembrane</keyword>
<feature type="domain" description="POTRA" evidence="8">
    <location>
        <begin position="22"/>
        <end position="97"/>
    </location>
</feature>
<evidence type="ECO:0000256" key="6">
    <source>
        <dbReference type="SAM" id="SignalP"/>
    </source>
</evidence>
<reference evidence="9 10" key="1">
    <citation type="submission" date="2020-05" db="EMBL/GenBank/DDBJ databases">
        <title>Sulfurimonas marisnigri, sp. nov., and Sulfurimonas baltica, sp. nov., manganese oxide reducing chemolithoautotrophs of the class Epsilonproteobacteria isolated from the pelagic redoxclines of the Black and Baltic Seas and emended description of the genus Sulfurimonas.</title>
        <authorList>
            <person name="Henkel J.V."/>
            <person name="Laudan C."/>
            <person name="Werner J."/>
            <person name="Neu T."/>
            <person name="Plewe S."/>
            <person name="Sproer C."/>
            <person name="Bunk B."/>
            <person name="Schulz-Vogt H.N."/>
        </authorList>
    </citation>
    <scope>NUCLEOTIDE SEQUENCE [LARGE SCALE GENOMIC DNA]</scope>
    <source>
        <strain evidence="9 10">SoZ1</strain>
    </source>
</reference>
<evidence type="ECO:0000256" key="4">
    <source>
        <dbReference type="ARBA" id="ARBA00023136"/>
    </source>
</evidence>
<evidence type="ECO:0000313" key="9">
    <source>
        <dbReference type="EMBL" id="QOY54839.1"/>
    </source>
</evidence>
<feature type="signal peptide" evidence="6">
    <location>
        <begin position="1"/>
        <end position="17"/>
    </location>
</feature>
<protein>
    <submittedName>
        <fullName evidence="9">BamA/TamA family outer membrane protein</fullName>
    </submittedName>
</protein>
<feature type="domain" description="Bacterial surface antigen (D15)" evidence="7">
    <location>
        <begin position="279"/>
        <end position="564"/>
    </location>
</feature>
<comment type="subcellular location">
    <subcellularLocation>
        <location evidence="1">Membrane</location>
    </subcellularLocation>
</comment>
<dbReference type="Proteomes" id="UP000593836">
    <property type="component" value="Chromosome"/>
</dbReference>
<sequence length="564" mass="64044">MKQLTFLLLLFSSLLHGDFVPIYFQGNQQIKERELYEALNLYKPYMYEFWKKEPTVSPETATLLSETIKNFYRSKGYFHAEVTHTKSSKDVNITISEKSPVLVAAISTISKLKIHSAIPFKKGMLFDADKFDVSKKDIKLLYANRGYCNVEIDSKAWIDIETNNAYLMYDVTPNKLCYFGEVEINAPKSIDPQIISSMLHIKQNDPFSPQKVRRSYQSLYANEGISKVLIDTVVKNTNIAPVSVSVTEIEKPIRFQAGIGASSDEGAMISLGVKHRNIFGNLKTAAVETRLTEIKQTIKTNFFMPLKNRNSTGAEIGFEKEKFIGFKEDRYFGSIFLKQSETPHIFQEMLLFDHVTTYESEDESLFPQGQLFVTSAKLQWSYDTRDDILNPKKGYFLRPQLTGSIKSQISDASYYKYNISGGYIIPLLPSILALKANFGSLRLYEGNIPASYRFYAGGMNSNRAYNYRKLGPVNEHGNPIGLHSILEMTAEYRFAISGNFRGVVFNDTTFIGENETPEYKRGYYSLGVGVRYATPIGPIALDVGFDAENPTKQYAFHFHIGELF</sequence>
<dbReference type="GO" id="GO:0019867">
    <property type="term" value="C:outer membrane"/>
    <property type="evidence" value="ECO:0007669"/>
    <property type="project" value="InterPro"/>
</dbReference>
<dbReference type="KEGG" id="smas:HUE87_00920"/>
<feature type="domain" description="POTRA" evidence="8">
    <location>
        <begin position="110"/>
        <end position="173"/>
    </location>
</feature>
<dbReference type="EMBL" id="CP054493">
    <property type="protein sequence ID" value="QOY54839.1"/>
    <property type="molecule type" value="Genomic_DNA"/>
</dbReference>
<dbReference type="Pfam" id="PF07244">
    <property type="entry name" value="POTRA"/>
    <property type="match status" value="3"/>
</dbReference>
<keyword evidence="4" id="KW-0472">Membrane</keyword>
<evidence type="ECO:0000256" key="3">
    <source>
        <dbReference type="ARBA" id="ARBA00022729"/>
    </source>
</evidence>
<feature type="chain" id="PRO_5032805968" evidence="6">
    <location>
        <begin position="18"/>
        <end position="564"/>
    </location>
</feature>
<evidence type="ECO:0000256" key="2">
    <source>
        <dbReference type="ARBA" id="ARBA00022692"/>
    </source>
</evidence>